<evidence type="ECO:0000313" key="12">
    <source>
        <dbReference type="EMBL" id="QHI72959.1"/>
    </source>
</evidence>
<keyword evidence="6" id="KW-0378">Hydrolase</keyword>
<keyword evidence="13" id="KW-1185">Reference proteome</keyword>
<dbReference type="InterPro" id="IPR011324">
    <property type="entry name" value="Cytotoxic_necrot_fac-like_cat"/>
</dbReference>
<dbReference type="GO" id="GO:0017061">
    <property type="term" value="F:S-methyl-5-thioadenosine phosphorylase activity"/>
    <property type="evidence" value="ECO:0007669"/>
    <property type="project" value="UniProtKB-EC"/>
</dbReference>
<evidence type="ECO:0000256" key="11">
    <source>
        <dbReference type="RuleBase" id="RU361274"/>
    </source>
</evidence>
<dbReference type="InterPro" id="IPR038371">
    <property type="entry name" value="Cu_polyphenol_OxRdtase_sf"/>
</dbReference>
<name>A0A6P1ME44_9FIRM</name>
<dbReference type="GO" id="GO:0005507">
    <property type="term" value="F:copper ion binding"/>
    <property type="evidence" value="ECO:0007669"/>
    <property type="project" value="TreeGrafter"/>
</dbReference>
<proteinExistence type="inferred from homology"/>
<gene>
    <name evidence="12" type="primary">pgeF</name>
    <name evidence="12" type="ORF">Ami3637_11585</name>
</gene>
<dbReference type="NCBIfam" id="TIGR00726">
    <property type="entry name" value="peptidoglycan editing factor PgeF"/>
    <property type="match status" value="1"/>
</dbReference>
<comment type="catalytic activity">
    <reaction evidence="1">
        <text>inosine + phosphate = alpha-D-ribose 1-phosphate + hypoxanthine</text>
        <dbReference type="Rhea" id="RHEA:27646"/>
        <dbReference type="ChEBI" id="CHEBI:17368"/>
        <dbReference type="ChEBI" id="CHEBI:17596"/>
        <dbReference type="ChEBI" id="CHEBI:43474"/>
        <dbReference type="ChEBI" id="CHEBI:57720"/>
        <dbReference type="EC" id="2.4.2.1"/>
    </reaction>
    <physiologicalReaction direction="left-to-right" evidence="1">
        <dbReference type="Rhea" id="RHEA:27647"/>
    </physiologicalReaction>
</comment>
<keyword evidence="5" id="KW-0479">Metal-binding</keyword>
<evidence type="ECO:0000256" key="4">
    <source>
        <dbReference type="ARBA" id="ARBA00022679"/>
    </source>
</evidence>
<evidence type="ECO:0000256" key="1">
    <source>
        <dbReference type="ARBA" id="ARBA00000553"/>
    </source>
</evidence>
<evidence type="ECO:0000256" key="7">
    <source>
        <dbReference type="ARBA" id="ARBA00022833"/>
    </source>
</evidence>
<comment type="function">
    <text evidence="2">Purine nucleoside enzyme that catalyzes the phosphorolysis of adenosine and inosine nucleosides, yielding D-ribose 1-phosphate and the respective free bases, adenine and hypoxanthine. Also catalyzes the phosphorolysis of S-methyl-5'-thioadenosine into adenine and S-methyl-5-thio-alpha-D-ribose 1-phosphate. Also has adenosine deaminase activity.</text>
</comment>
<evidence type="ECO:0000256" key="10">
    <source>
        <dbReference type="ARBA" id="ARBA00049893"/>
    </source>
</evidence>
<sequence>MNRLYLPVFTQEEGVTAFFSTKEGASTESPYYNKEVLEELNLEKCRLVWPEQVHKSHVEVIKASADNSEPIRILQTDGVVTNNPGVLLTTVHADCLAVFFYDKKNKAIGLVHAGWRGTVRGIAVNAVNIMEKEYGSKQEDLMAFISPGISKCCFETGFEVYEDFQKQWEWIDEYAEKKGEKYYIDLKEINKRQLLEAGVKNIEISHYCTCCNPKVFCSYRGEPGIKQRMGAGICLSNY</sequence>
<keyword evidence="4" id="KW-0808">Transferase</keyword>
<dbReference type="AlphaFoldDB" id="A0A6P1ME44"/>
<comment type="catalytic activity">
    <reaction evidence="10">
        <text>S-methyl-5'-thioadenosine + phosphate = 5-(methylsulfanyl)-alpha-D-ribose 1-phosphate + adenine</text>
        <dbReference type="Rhea" id="RHEA:11852"/>
        <dbReference type="ChEBI" id="CHEBI:16708"/>
        <dbReference type="ChEBI" id="CHEBI:17509"/>
        <dbReference type="ChEBI" id="CHEBI:43474"/>
        <dbReference type="ChEBI" id="CHEBI:58533"/>
        <dbReference type="EC" id="2.4.2.28"/>
    </reaction>
    <physiologicalReaction direction="left-to-right" evidence="10">
        <dbReference type="Rhea" id="RHEA:11853"/>
    </physiologicalReaction>
</comment>
<dbReference type="PANTHER" id="PTHR30616">
    <property type="entry name" value="UNCHARACTERIZED PROTEIN YFIH"/>
    <property type="match status" value="1"/>
</dbReference>
<dbReference type="SUPFAM" id="SSF64438">
    <property type="entry name" value="CNF1/YfiH-like putative cysteine hydrolases"/>
    <property type="match status" value="1"/>
</dbReference>
<reference evidence="12 13" key="1">
    <citation type="submission" date="2020-01" db="EMBL/GenBank/DDBJ databases">
        <title>Genomic analysis of Aminipila sp. CBA3637.</title>
        <authorList>
            <person name="Kim Y.B."/>
            <person name="Roh S.W."/>
        </authorList>
    </citation>
    <scope>NUCLEOTIDE SEQUENCE [LARGE SCALE GENOMIC DNA]</scope>
    <source>
        <strain evidence="12 13">CBA3637</strain>
    </source>
</reference>
<dbReference type="RefSeq" id="WP_162362726.1">
    <property type="nucleotide sequence ID" value="NZ_CP047591.1"/>
</dbReference>
<evidence type="ECO:0000256" key="2">
    <source>
        <dbReference type="ARBA" id="ARBA00003215"/>
    </source>
</evidence>
<accession>A0A6P1ME44</accession>
<dbReference type="KEGG" id="amic:Ami3637_11585"/>
<comment type="similarity">
    <text evidence="3 11">Belongs to the purine nucleoside phosphorylase YfiH/LACC1 family.</text>
</comment>
<comment type="catalytic activity">
    <reaction evidence="8">
        <text>adenosine + H2O + H(+) = inosine + NH4(+)</text>
        <dbReference type="Rhea" id="RHEA:24408"/>
        <dbReference type="ChEBI" id="CHEBI:15377"/>
        <dbReference type="ChEBI" id="CHEBI:15378"/>
        <dbReference type="ChEBI" id="CHEBI:16335"/>
        <dbReference type="ChEBI" id="CHEBI:17596"/>
        <dbReference type="ChEBI" id="CHEBI:28938"/>
        <dbReference type="EC" id="3.5.4.4"/>
    </reaction>
    <physiologicalReaction direction="left-to-right" evidence="8">
        <dbReference type="Rhea" id="RHEA:24409"/>
    </physiologicalReaction>
</comment>
<dbReference type="GO" id="GO:0016787">
    <property type="term" value="F:hydrolase activity"/>
    <property type="evidence" value="ECO:0007669"/>
    <property type="project" value="UniProtKB-KW"/>
</dbReference>
<organism evidence="12 13">
    <name type="scientific">Aminipila terrae</name>
    <dbReference type="NCBI Taxonomy" id="2697030"/>
    <lineage>
        <taxon>Bacteria</taxon>
        <taxon>Bacillati</taxon>
        <taxon>Bacillota</taxon>
        <taxon>Clostridia</taxon>
        <taxon>Peptostreptococcales</taxon>
        <taxon>Anaerovoracaceae</taxon>
        <taxon>Aminipila</taxon>
    </lineage>
</organism>
<evidence type="ECO:0000256" key="3">
    <source>
        <dbReference type="ARBA" id="ARBA00007353"/>
    </source>
</evidence>
<dbReference type="InterPro" id="IPR003730">
    <property type="entry name" value="Cu_polyphenol_OxRdtase"/>
</dbReference>
<dbReference type="Pfam" id="PF02578">
    <property type="entry name" value="Cu-oxidase_4"/>
    <property type="match status" value="1"/>
</dbReference>
<evidence type="ECO:0000313" key="13">
    <source>
        <dbReference type="Proteomes" id="UP000463883"/>
    </source>
</evidence>
<evidence type="ECO:0000256" key="8">
    <source>
        <dbReference type="ARBA" id="ARBA00047989"/>
    </source>
</evidence>
<dbReference type="CDD" id="cd16833">
    <property type="entry name" value="YfiH"/>
    <property type="match status" value="1"/>
</dbReference>
<dbReference type="Gene3D" id="3.60.140.10">
    <property type="entry name" value="CNF1/YfiH-like putative cysteine hydrolases"/>
    <property type="match status" value="1"/>
</dbReference>
<comment type="catalytic activity">
    <reaction evidence="9">
        <text>adenosine + phosphate = alpha-D-ribose 1-phosphate + adenine</text>
        <dbReference type="Rhea" id="RHEA:27642"/>
        <dbReference type="ChEBI" id="CHEBI:16335"/>
        <dbReference type="ChEBI" id="CHEBI:16708"/>
        <dbReference type="ChEBI" id="CHEBI:43474"/>
        <dbReference type="ChEBI" id="CHEBI:57720"/>
        <dbReference type="EC" id="2.4.2.1"/>
    </reaction>
    <physiologicalReaction direction="left-to-right" evidence="9">
        <dbReference type="Rhea" id="RHEA:27643"/>
    </physiologicalReaction>
</comment>
<dbReference type="Proteomes" id="UP000463883">
    <property type="component" value="Chromosome"/>
</dbReference>
<dbReference type="EMBL" id="CP047591">
    <property type="protein sequence ID" value="QHI72959.1"/>
    <property type="molecule type" value="Genomic_DNA"/>
</dbReference>
<evidence type="ECO:0000256" key="5">
    <source>
        <dbReference type="ARBA" id="ARBA00022723"/>
    </source>
</evidence>
<evidence type="ECO:0000256" key="9">
    <source>
        <dbReference type="ARBA" id="ARBA00048968"/>
    </source>
</evidence>
<keyword evidence="7" id="KW-0862">Zinc</keyword>
<evidence type="ECO:0000256" key="6">
    <source>
        <dbReference type="ARBA" id="ARBA00022801"/>
    </source>
</evidence>
<protein>
    <recommendedName>
        <fullName evidence="11">Purine nucleoside phosphorylase</fullName>
    </recommendedName>
</protein>
<dbReference type="PANTHER" id="PTHR30616:SF2">
    <property type="entry name" value="PURINE NUCLEOSIDE PHOSPHORYLASE LACC1"/>
    <property type="match status" value="1"/>
</dbReference>